<evidence type="ECO:0000313" key="3">
    <source>
        <dbReference type="Proteomes" id="UP000231896"/>
    </source>
</evidence>
<name>A0A2K8P074_9MOLU</name>
<dbReference type="KEGG" id="eml:EMELA_v1c08060"/>
<keyword evidence="3" id="KW-1185">Reference proteome</keyword>
<dbReference type="Proteomes" id="UP000231896">
    <property type="component" value="Chromosome"/>
</dbReference>
<dbReference type="AlphaFoldDB" id="A0A2K8P074"/>
<keyword evidence="1" id="KW-0472">Membrane</keyword>
<accession>A0A2K8P074</accession>
<dbReference type="OrthoDB" id="388827at2"/>
<dbReference type="STRING" id="1408435.GCA_000685885_01068"/>
<reference evidence="2 3" key="1">
    <citation type="submission" date="2017-11" db="EMBL/GenBank/DDBJ databases">
        <title>Genome sequence of Entomoplasma melaleucae M1 (ATCC 49191).</title>
        <authorList>
            <person name="Lo W.-S."/>
            <person name="Gasparich G.E."/>
            <person name="Kuo C.-H."/>
        </authorList>
    </citation>
    <scope>NUCLEOTIDE SEQUENCE [LARGE SCALE GENOMIC DNA]</scope>
    <source>
        <strain evidence="2 3">M1</strain>
    </source>
</reference>
<keyword evidence="1" id="KW-0812">Transmembrane</keyword>
<proteinExistence type="predicted"/>
<evidence type="ECO:0000256" key="1">
    <source>
        <dbReference type="SAM" id="Phobius"/>
    </source>
</evidence>
<dbReference type="EMBL" id="CP024964">
    <property type="protein sequence ID" value="ATZ18293.1"/>
    <property type="molecule type" value="Genomic_DNA"/>
</dbReference>
<sequence length="547" mass="62178">MPRKLQPNQIVTYKKKITYVNPQNEQKGFFDSFWGIFLIQVLAVTAAIATSGVGSAAVAGLGLSQFGSAVASSTIQTTVNFAISTFFDAIRNDVTTQNLIFNAVFAVTDLGKIGRSLKEDKLLKLVNQSGILQEIGIEGQIKNFYQLSNQLVLKDVILKDNTKIAFGKVVTDAQLLSSIFQVSNASMKKELKSLTYEQLKNYLEIQRIIQQINPSLIYAKTTVKSAKLDLMLKNELNISYDQFLRLNDLDAFNALTKLSTTRIGNNTLTQLNNLRMQSRFQDSLLTSYKKNLKSFKNKAKKLNPFYWANKLINDATKPLEEAIRDIHTKAVSKYFPKLNKTAKDLVTKYNLIPCQQKSFLLAYKFEITGVDGTGILQIWKKPYKWKKELRISNYNSVRVWSNLKEVQEFALAQNQDVYYNDNFALGHGFRQSKLSKLSLISPGTRKIYKEINKFQTKVRVLQTILKIGVLESIKNKARNEKNKIENRLINKSLSSLISFVPGVTIFSSSIIKSIKKGKWNNDWARNDVARYTRKKTIKKVVQIKNAI</sequence>
<protein>
    <submittedName>
        <fullName evidence="2">Uncharacterized protein</fullName>
    </submittedName>
</protein>
<feature type="transmembrane region" description="Helical" evidence="1">
    <location>
        <begin position="33"/>
        <end position="63"/>
    </location>
</feature>
<gene>
    <name evidence="2" type="ORF">EMELA_v1c08060</name>
</gene>
<organism evidence="2 3">
    <name type="scientific">Mesoplasma melaleucae</name>
    <dbReference type="NCBI Taxonomy" id="81459"/>
    <lineage>
        <taxon>Bacteria</taxon>
        <taxon>Bacillati</taxon>
        <taxon>Mycoplasmatota</taxon>
        <taxon>Mollicutes</taxon>
        <taxon>Entomoplasmatales</taxon>
        <taxon>Entomoplasmataceae</taxon>
        <taxon>Mesoplasma</taxon>
    </lineage>
</organism>
<evidence type="ECO:0000313" key="2">
    <source>
        <dbReference type="EMBL" id="ATZ18293.1"/>
    </source>
</evidence>
<keyword evidence="1" id="KW-1133">Transmembrane helix</keyword>